<comment type="caution">
    <text evidence="2">The sequence shown here is derived from an EMBL/GenBank/DDBJ whole genome shotgun (WGS) entry which is preliminary data.</text>
</comment>
<dbReference type="EMBL" id="BEGY01000074">
    <property type="protein sequence ID" value="GAX82017.1"/>
    <property type="molecule type" value="Genomic_DNA"/>
</dbReference>
<dbReference type="Proteomes" id="UP000232323">
    <property type="component" value="Unassembled WGS sequence"/>
</dbReference>
<reference evidence="2 3" key="1">
    <citation type="submission" date="2017-08" db="EMBL/GenBank/DDBJ databases">
        <title>Acidophilic green algal genome provides insights into adaptation to an acidic environment.</title>
        <authorList>
            <person name="Hirooka S."/>
            <person name="Hirose Y."/>
            <person name="Kanesaki Y."/>
            <person name="Higuchi S."/>
            <person name="Fujiwara T."/>
            <person name="Onuma R."/>
            <person name="Era A."/>
            <person name="Ohbayashi R."/>
            <person name="Uzuka A."/>
            <person name="Nozaki H."/>
            <person name="Yoshikawa H."/>
            <person name="Miyagishima S.Y."/>
        </authorList>
    </citation>
    <scope>NUCLEOTIDE SEQUENCE [LARGE SCALE GENOMIC DNA]</scope>
    <source>
        <strain evidence="2 3">NIES-2499</strain>
    </source>
</reference>
<evidence type="ECO:0000313" key="1">
    <source>
        <dbReference type="EMBL" id="GAX82017.1"/>
    </source>
</evidence>
<sequence>MRKKTEWLSCVGAVQKHKARKPIRIRKGARIKGITVVDSETKKKVKKLLKAEAGMKMDVDSAVKTRKPLLKGAVVKKMTSNVHRKSDAATEKLIEEMVLG</sequence>
<dbReference type="AlphaFoldDB" id="A0A250XT15"/>
<evidence type="ECO:0000313" key="3">
    <source>
        <dbReference type="Proteomes" id="UP000232323"/>
    </source>
</evidence>
<protein>
    <submittedName>
        <fullName evidence="2">Uncharacterized protein</fullName>
    </submittedName>
</protein>
<gene>
    <name evidence="2" type="ORF">CEUSTIGMA_g13566.t1</name>
    <name evidence="1" type="ORF">CEUSTIGMA_g9445.t1</name>
</gene>
<accession>A0A250XT15</accession>
<keyword evidence="3" id="KW-1185">Reference proteome</keyword>
<evidence type="ECO:0000313" key="2">
    <source>
        <dbReference type="EMBL" id="GAX86153.1"/>
    </source>
</evidence>
<name>A0A250XT15_9CHLO</name>
<proteinExistence type="predicted"/>
<organism evidence="2 3">
    <name type="scientific">Chlamydomonas eustigma</name>
    <dbReference type="NCBI Taxonomy" id="1157962"/>
    <lineage>
        <taxon>Eukaryota</taxon>
        <taxon>Viridiplantae</taxon>
        <taxon>Chlorophyta</taxon>
        <taxon>core chlorophytes</taxon>
        <taxon>Chlorophyceae</taxon>
        <taxon>CS clade</taxon>
        <taxon>Chlamydomonadales</taxon>
        <taxon>Chlamydomonadaceae</taxon>
        <taxon>Chlamydomonas</taxon>
    </lineage>
</organism>
<dbReference type="EMBL" id="BEGY01000235">
    <property type="protein sequence ID" value="GAX86153.1"/>
    <property type="molecule type" value="Genomic_DNA"/>
</dbReference>